<keyword evidence="3" id="KW-1185">Reference proteome</keyword>
<evidence type="ECO:0000313" key="3">
    <source>
        <dbReference type="Proteomes" id="UP000241964"/>
    </source>
</evidence>
<dbReference type="Proteomes" id="UP000241964">
    <property type="component" value="Unassembled WGS sequence"/>
</dbReference>
<organism evidence="2 3">
    <name type="scientific">Dyadobacter jiangsuensis</name>
    <dbReference type="NCBI Taxonomy" id="1591085"/>
    <lineage>
        <taxon>Bacteria</taxon>
        <taxon>Pseudomonadati</taxon>
        <taxon>Bacteroidota</taxon>
        <taxon>Cytophagia</taxon>
        <taxon>Cytophagales</taxon>
        <taxon>Spirosomataceae</taxon>
        <taxon>Dyadobacter</taxon>
    </lineage>
</organism>
<keyword evidence="1" id="KW-0472">Membrane</keyword>
<gene>
    <name evidence="2" type="ORF">CLV60_108315</name>
</gene>
<dbReference type="EMBL" id="PYAS01000008">
    <property type="protein sequence ID" value="PSL27457.1"/>
    <property type="molecule type" value="Genomic_DNA"/>
</dbReference>
<evidence type="ECO:0000256" key="1">
    <source>
        <dbReference type="SAM" id="Phobius"/>
    </source>
</evidence>
<sequence length="677" mass="75377">MIAHGYSFAWLPKFVWLPKIEVEDLLVALGIIVLLLIIVYIANLILGNGKILTSRLASDHGEDQAHHHYYLPSAEMKLQVGVVIQVTKRKSDNKILSAQLMEMNCEASMAIVADSTNLLLIDYHPDIFSVDQIKIATNQGGLVENVEVQTDDRIGTIVRSGLAGAEKPNLTEAANRATAMSGLVANHDEVIVDYVQFQRQFSISSDEIYNAKIQRPWKIKLDSLQVDASFELANQAPLKRLAIKADVNYPGIMTRPLKSACWELMRPDLSGRTATKQAQIAGYVPDISRVVTVPIERKRFIKHTGMPKFSNGMLVENAISKASEVEGFISIPVNILKAIFAIPSQLLHFRITRNQELAAVAKSMQDRYDAQVAALASQTMSQSLLLENRVADLKAQLNQLSFGAAQQLAPNAQTDDLPKLGKLAANKERIRDLRTKLRKERRTSLAASQLTPLKGPVDWSNNFKDSWREFRNLELNTCVPAAAAHLIISWCSASKAPLTIPTDVDIVKAFEIVADLQDANTETSEGCDMYKFMEHWNEVGLGGQRISSFVPIEEKKIDLLKRAVYWFGGCMIGLNMPVSVQNEDRWEIKVGDQPDELEAWGGHAVAVIGYSETHFIVISWGRRLLMSNQFYETYNDESWVALSGQHWTGPQDKAPTDPTRSIAQLRSGLDEMLSSNS</sequence>
<dbReference type="RefSeq" id="WP_106596848.1">
    <property type="nucleotide sequence ID" value="NZ_PYAS01000008.1"/>
</dbReference>
<dbReference type="AlphaFoldDB" id="A0A2P8G0G1"/>
<proteinExistence type="predicted"/>
<protein>
    <submittedName>
        <fullName evidence="2">Uncharacterized protein</fullName>
    </submittedName>
</protein>
<keyword evidence="1" id="KW-0812">Transmembrane</keyword>
<dbReference type="OrthoDB" id="7247547at2"/>
<evidence type="ECO:0000313" key="2">
    <source>
        <dbReference type="EMBL" id="PSL27457.1"/>
    </source>
</evidence>
<keyword evidence="1" id="KW-1133">Transmembrane helix</keyword>
<feature type="transmembrane region" description="Helical" evidence="1">
    <location>
        <begin position="25"/>
        <end position="46"/>
    </location>
</feature>
<comment type="caution">
    <text evidence="2">The sequence shown here is derived from an EMBL/GenBank/DDBJ whole genome shotgun (WGS) entry which is preliminary data.</text>
</comment>
<name>A0A2P8G0G1_9BACT</name>
<accession>A0A2P8G0G1</accession>
<reference evidence="2 3" key="1">
    <citation type="submission" date="2018-03" db="EMBL/GenBank/DDBJ databases">
        <title>Genomic Encyclopedia of Archaeal and Bacterial Type Strains, Phase II (KMG-II): from individual species to whole genera.</title>
        <authorList>
            <person name="Goeker M."/>
        </authorList>
    </citation>
    <scope>NUCLEOTIDE SEQUENCE [LARGE SCALE GENOMIC DNA]</scope>
    <source>
        <strain evidence="2 3">DSM 29057</strain>
    </source>
</reference>